<dbReference type="InterPro" id="IPR017972">
    <property type="entry name" value="Cyt_P450_CS"/>
</dbReference>
<gene>
    <name evidence="9" type="ORF">WHR41_04922</name>
</gene>
<dbReference type="PANTHER" id="PTHR24287">
    <property type="entry name" value="P450, PUTATIVE (EUROFUNG)-RELATED"/>
    <property type="match status" value="1"/>
</dbReference>
<proteinExistence type="inferred from homology"/>
<dbReference type="GeneID" id="96006366"/>
<dbReference type="InterPro" id="IPR001128">
    <property type="entry name" value="Cyt_P450"/>
</dbReference>
<evidence type="ECO:0000256" key="1">
    <source>
        <dbReference type="ARBA" id="ARBA00001971"/>
    </source>
</evidence>
<dbReference type="SUPFAM" id="SSF48264">
    <property type="entry name" value="Cytochrome P450"/>
    <property type="match status" value="1"/>
</dbReference>
<feature type="transmembrane region" description="Helical" evidence="8">
    <location>
        <begin position="34"/>
        <end position="54"/>
    </location>
</feature>
<keyword evidence="8" id="KW-0812">Transmembrane</keyword>
<evidence type="ECO:0000313" key="10">
    <source>
        <dbReference type="Proteomes" id="UP000803884"/>
    </source>
</evidence>
<dbReference type="GO" id="GO:0016712">
    <property type="term" value="F:oxidoreductase activity, acting on paired donors, with incorporation or reduction of molecular oxygen, reduced flavin or flavoprotein as one donor, and incorporation of one atom of oxygen"/>
    <property type="evidence" value="ECO:0007669"/>
    <property type="project" value="InterPro"/>
</dbReference>
<evidence type="ECO:0000256" key="2">
    <source>
        <dbReference type="ARBA" id="ARBA00010617"/>
    </source>
</evidence>
<keyword evidence="3 7" id="KW-0479">Metal-binding</keyword>
<dbReference type="Gene3D" id="1.10.630.10">
    <property type="entry name" value="Cytochrome P450"/>
    <property type="match status" value="1"/>
</dbReference>
<protein>
    <submittedName>
        <fullName evidence="9">Uncharacterized protein</fullName>
    </submittedName>
</protein>
<evidence type="ECO:0000313" key="9">
    <source>
        <dbReference type="EMBL" id="KAL1586018.1"/>
    </source>
</evidence>
<dbReference type="AlphaFoldDB" id="A0AB34KMJ3"/>
<comment type="similarity">
    <text evidence="2 7">Belongs to the cytochrome P450 family.</text>
</comment>
<organism evidence="9 10">
    <name type="scientific">Cladosporium halotolerans</name>
    <dbReference type="NCBI Taxonomy" id="1052096"/>
    <lineage>
        <taxon>Eukaryota</taxon>
        <taxon>Fungi</taxon>
        <taxon>Dikarya</taxon>
        <taxon>Ascomycota</taxon>
        <taxon>Pezizomycotina</taxon>
        <taxon>Dothideomycetes</taxon>
        <taxon>Dothideomycetidae</taxon>
        <taxon>Cladosporiales</taxon>
        <taxon>Cladosporiaceae</taxon>
        <taxon>Cladosporium</taxon>
    </lineage>
</organism>
<sequence length="548" mass="61777">MLLYIFDRAGAETVIYGLLVWTTWQFRDSANLTLVYGILAIATAWYLNICVSAITREVKLARLGARAPSYRTWTPWNLGLIYNAVWHMLRHRNHEFWWQIFAKARAANGSGEQWTAEAITMGDRIIFTADEENVKAILATQFGSYGKGPQFRKEWKDFLGLSIFTTDGDLWHNSRQLIRPQFIKDRVSDLHTFETHVQILLSKLEGSLPGETIRIDDLFFRFTLDAATDFLLGDSVNSLENPKAEFAHAFAEVQHVQAIIARAGPAQALVPKKGFHKGLKVLNAFVEKYIDQALALPPSELEAKTKSDQGYTFLHALASYTRDRTVLRDQLVAVLLAGRDTTAVTLSWLFYSLSQHPDVVSTLRREIHSTLGADPATKPTYEHLKSMRYLQHTLNETLRLYPVVPYNVRVALADTTLPRGGGPDGSQPLAVLKDTPIGYSTLILQHRPDIYPAQHPASGSPFRDPREFDPSRWDGWTPKSWTYVPFNGGPRICIGQQFALTEMAYTVVRILQTFGRVEDRSGGEFPGWRTDIVLQPAKGVKVAFGRGE</sequence>
<comment type="cofactor">
    <cofactor evidence="1">
        <name>heme</name>
        <dbReference type="ChEBI" id="CHEBI:30413"/>
    </cofactor>
</comment>
<comment type="caution">
    <text evidence="9">The sequence shown here is derived from an EMBL/GenBank/DDBJ whole genome shotgun (WGS) entry which is preliminary data.</text>
</comment>
<keyword evidence="4 7" id="KW-0560">Oxidoreductase</keyword>
<keyword evidence="7" id="KW-0349">Heme</keyword>
<dbReference type="InterPro" id="IPR047146">
    <property type="entry name" value="Cyt_P450_E_CYP52_fungi"/>
</dbReference>
<dbReference type="Proteomes" id="UP000803884">
    <property type="component" value="Unassembled WGS sequence"/>
</dbReference>
<evidence type="ECO:0000256" key="7">
    <source>
        <dbReference type="RuleBase" id="RU000461"/>
    </source>
</evidence>
<evidence type="ECO:0000256" key="5">
    <source>
        <dbReference type="ARBA" id="ARBA00023004"/>
    </source>
</evidence>
<name>A0AB34KMJ3_9PEZI</name>
<dbReference type="CDD" id="cd11063">
    <property type="entry name" value="CYP52"/>
    <property type="match status" value="1"/>
</dbReference>
<dbReference type="EMBL" id="JAAQHG020000016">
    <property type="protein sequence ID" value="KAL1586018.1"/>
    <property type="molecule type" value="Genomic_DNA"/>
</dbReference>
<keyword evidence="8" id="KW-0472">Membrane</keyword>
<keyword evidence="6 7" id="KW-0503">Monooxygenase</keyword>
<dbReference type="PROSITE" id="PS00086">
    <property type="entry name" value="CYTOCHROME_P450"/>
    <property type="match status" value="1"/>
</dbReference>
<evidence type="ECO:0000256" key="4">
    <source>
        <dbReference type="ARBA" id="ARBA00023002"/>
    </source>
</evidence>
<dbReference type="InterPro" id="IPR002974">
    <property type="entry name" value="Cyt_P450_E_CYP52_ascomycetes"/>
</dbReference>
<dbReference type="PRINTS" id="PR01239">
    <property type="entry name" value="EP450IICYP52"/>
</dbReference>
<evidence type="ECO:0000256" key="3">
    <source>
        <dbReference type="ARBA" id="ARBA00022723"/>
    </source>
</evidence>
<keyword evidence="8" id="KW-1133">Transmembrane helix</keyword>
<keyword evidence="10" id="KW-1185">Reference proteome</keyword>
<accession>A0AB34KMJ3</accession>
<dbReference type="PRINTS" id="PR00385">
    <property type="entry name" value="P450"/>
</dbReference>
<dbReference type="GO" id="GO:0020037">
    <property type="term" value="F:heme binding"/>
    <property type="evidence" value="ECO:0007669"/>
    <property type="project" value="InterPro"/>
</dbReference>
<evidence type="ECO:0000256" key="8">
    <source>
        <dbReference type="SAM" id="Phobius"/>
    </source>
</evidence>
<dbReference type="PANTHER" id="PTHR24287:SF5">
    <property type="entry name" value="P450, PUTATIVE (EUROFUNG)-RELATED"/>
    <property type="match status" value="1"/>
</dbReference>
<dbReference type="GO" id="GO:0005506">
    <property type="term" value="F:iron ion binding"/>
    <property type="evidence" value="ECO:0007669"/>
    <property type="project" value="InterPro"/>
</dbReference>
<keyword evidence="5 7" id="KW-0408">Iron</keyword>
<reference evidence="9 10" key="1">
    <citation type="journal article" date="2020" name="Microbiol. Resour. Announc.">
        <title>Draft Genome Sequence of a Cladosporium Species Isolated from the Mesophotic Ascidian Didemnum maculosum.</title>
        <authorList>
            <person name="Gioti A."/>
            <person name="Siaperas R."/>
            <person name="Nikolaivits E."/>
            <person name="Le Goff G."/>
            <person name="Ouazzani J."/>
            <person name="Kotoulas G."/>
            <person name="Topakas E."/>
        </authorList>
    </citation>
    <scope>NUCLEOTIDE SEQUENCE [LARGE SCALE GENOMIC DNA]</scope>
    <source>
        <strain evidence="9 10">TM138-S3</strain>
    </source>
</reference>
<dbReference type="Pfam" id="PF00067">
    <property type="entry name" value="p450"/>
    <property type="match status" value="1"/>
</dbReference>
<evidence type="ECO:0000256" key="6">
    <source>
        <dbReference type="ARBA" id="ARBA00023033"/>
    </source>
</evidence>
<dbReference type="RefSeq" id="XP_069229123.1">
    <property type="nucleotide sequence ID" value="XM_069373528.1"/>
</dbReference>
<dbReference type="InterPro" id="IPR036396">
    <property type="entry name" value="Cyt_P450_sf"/>
</dbReference>